<gene>
    <name evidence="1" type="ORF">LMH87_005958</name>
</gene>
<protein>
    <recommendedName>
        <fullName evidence="3">C2H2-type domain-containing protein</fullName>
    </recommendedName>
</protein>
<dbReference type="EMBL" id="JAJHUN010000001">
    <property type="protein sequence ID" value="KAJ4164280.1"/>
    <property type="molecule type" value="Genomic_DNA"/>
</dbReference>
<accession>A0A9W8QMY0</accession>
<organism evidence="1 2">
    <name type="scientific">Akanthomyces muscarius</name>
    <name type="common">Entomopathogenic fungus</name>
    <name type="synonym">Lecanicillium muscarium</name>
    <dbReference type="NCBI Taxonomy" id="2231603"/>
    <lineage>
        <taxon>Eukaryota</taxon>
        <taxon>Fungi</taxon>
        <taxon>Dikarya</taxon>
        <taxon>Ascomycota</taxon>
        <taxon>Pezizomycotina</taxon>
        <taxon>Sordariomycetes</taxon>
        <taxon>Hypocreomycetidae</taxon>
        <taxon>Hypocreales</taxon>
        <taxon>Cordycipitaceae</taxon>
        <taxon>Akanthomyces</taxon>
    </lineage>
</organism>
<dbReference type="PANTHER" id="PTHR38167">
    <property type="entry name" value="C2H2-TYPE DOMAIN-CONTAINING PROTEIN"/>
    <property type="match status" value="1"/>
</dbReference>
<proteinExistence type="predicted"/>
<reference evidence="1" key="1">
    <citation type="journal article" date="2023" name="Access Microbiol">
        <title>De-novo genome assembly for Akanthomyces muscarius, a biocontrol agent of insect agricultural pests.</title>
        <authorList>
            <person name="Erdos Z."/>
            <person name="Studholme D.J."/>
            <person name="Raymond B."/>
            <person name="Sharma M."/>
        </authorList>
    </citation>
    <scope>NUCLEOTIDE SEQUENCE</scope>
    <source>
        <strain evidence="1">Ve6</strain>
    </source>
</reference>
<keyword evidence="2" id="KW-1185">Reference proteome</keyword>
<dbReference type="KEGG" id="amus:LMH87_005958"/>
<evidence type="ECO:0000313" key="1">
    <source>
        <dbReference type="EMBL" id="KAJ4164280.1"/>
    </source>
</evidence>
<sequence>MDVLVNLRESHLRAILIALCDDLHTRRKVVDMANKLVTAPSNCGGSDQAICVQCSQAFSVLARPENRCRFHPGSMNADYDDETWADTDEKTWGPIETEENMEEWPDAFIWDCLAINAALTLLLFPANNARGDY</sequence>
<comment type="caution">
    <text evidence="1">The sequence shown here is derived from an EMBL/GenBank/DDBJ whole genome shotgun (WGS) entry which is preliminary data.</text>
</comment>
<dbReference type="PANTHER" id="PTHR38167:SF1">
    <property type="entry name" value="C2H2-TYPE DOMAIN-CONTAINING PROTEIN"/>
    <property type="match status" value="1"/>
</dbReference>
<dbReference type="GeneID" id="80893117"/>
<name>A0A9W8QMY0_AKAMU</name>
<dbReference type="AlphaFoldDB" id="A0A9W8QMY0"/>
<evidence type="ECO:0000313" key="2">
    <source>
        <dbReference type="Proteomes" id="UP001144673"/>
    </source>
</evidence>
<dbReference type="RefSeq" id="XP_056059195.1">
    <property type="nucleotide sequence ID" value="XM_056203771.1"/>
</dbReference>
<dbReference type="Proteomes" id="UP001144673">
    <property type="component" value="Chromosome 1"/>
</dbReference>
<evidence type="ECO:0008006" key="3">
    <source>
        <dbReference type="Google" id="ProtNLM"/>
    </source>
</evidence>